<gene>
    <name evidence="1" type="ORF">KRR39_19210</name>
</gene>
<reference evidence="1" key="1">
    <citation type="submission" date="2021-06" db="EMBL/GenBank/DDBJ databases">
        <title>Complete genome sequence of Nocardioides sp. G188.</title>
        <authorList>
            <person name="Im W.-T."/>
        </authorList>
    </citation>
    <scope>NUCLEOTIDE SEQUENCE</scope>
    <source>
        <strain evidence="1">G188</strain>
    </source>
</reference>
<name>A0A975XZK7_9ACTN</name>
<sequence length="392" mass="41566">MGSTGPLDGTLVVDLTRALAGPHATMMLGDLGARVIKVEVPASGDDTRGWGPPFVDPPGGEVRESTYFLSANRNKESVTLDLKAADDKAVLLDLVRRADVLVENFRTGVLDRLGLGFESLQELNPRLVVLSITGFGHDGPEGGRAGYDQIAQGEAGLMSLTGSGPEDPQKVGVPIADLLAGMYGAYGVLAALLERERTGVGTVVRTSLLAATVGVHAFQGTRWTVAGEVGHAQGNHHASIAPYGLFHCADGTVQIALGSENLWRRFCAGFELDPATPGLETNPDRVAHREQTIAFVEAAFAGYDAEPLLARLAEVGIPAGKVRTLDDVYAWDQVASQGLTIEVEHGTLGRVTLPGPPLRFFDRHGDEVTRDEHSAPPTLDQHGAAVRDWLGH</sequence>
<dbReference type="PANTHER" id="PTHR48207">
    <property type="entry name" value="SUCCINATE--HYDROXYMETHYLGLUTARATE COA-TRANSFERASE"/>
    <property type="match status" value="1"/>
</dbReference>
<keyword evidence="2" id="KW-1185">Reference proteome</keyword>
<dbReference type="GO" id="GO:0008410">
    <property type="term" value="F:CoA-transferase activity"/>
    <property type="evidence" value="ECO:0007669"/>
    <property type="project" value="TreeGrafter"/>
</dbReference>
<dbReference type="PANTHER" id="PTHR48207:SF3">
    <property type="entry name" value="SUCCINATE--HYDROXYMETHYLGLUTARATE COA-TRANSFERASE"/>
    <property type="match status" value="1"/>
</dbReference>
<dbReference type="InterPro" id="IPR050483">
    <property type="entry name" value="CoA-transferase_III_domain"/>
</dbReference>
<evidence type="ECO:0000313" key="1">
    <source>
        <dbReference type="EMBL" id="QWZ07537.1"/>
    </source>
</evidence>
<dbReference type="AlphaFoldDB" id="A0A975XZK7"/>
<proteinExistence type="predicted"/>
<accession>A0A975XZK7</accession>
<keyword evidence="1" id="KW-0808">Transferase</keyword>
<dbReference type="RefSeq" id="WP_216939048.1">
    <property type="nucleotide sequence ID" value="NZ_CP077062.1"/>
</dbReference>
<evidence type="ECO:0000313" key="2">
    <source>
        <dbReference type="Proteomes" id="UP000683575"/>
    </source>
</evidence>
<dbReference type="EMBL" id="CP077062">
    <property type="protein sequence ID" value="QWZ07537.1"/>
    <property type="molecule type" value="Genomic_DNA"/>
</dbReference>
<dbReference type="Pfam" id="PF02515">
    <property type="entry name" value="CoA_transf_3"/>
    <property type="match status" value="1"/>
</dbReference>
<dbReference type="KEGG" id="nps:KRR39_19210"/>
<protein>
    <submittedName>
        <fullName evidence="1">CoA transferase</fullName>
    </submittedName>
</protein>
<organism evidence="1 2">
    <name type="scientific">Nocardioides panacis</name>
    <dbReference type="NCBI Taxonomy" id="2849501"/>
    <lineage>
        <taxon>Bacteria</taxon>
        <taxon>Bacillati</taxon>
        <taxon>Actinomycetota</taxon>
        <taxon>Actinomycetes</taxon>
        <taxon>Propionibacteriales</taxon>
        <taxon>Nocardioidaceae</taxon>
        <taxon>Nocardioides</taxon>
    </lineage>
</organism>
<dbReference type="InterPro" id="IPR003673">
    <property type="entry name" value="CoA-Trfase_fam_III"/>
</dbReference>
<dbReference type="Proteomes" id="UP000683575">
    <property type="component" value="Chromosome"/>
</dbReference>